<name>Q6CIU7_KLULA</name>
<accession>Q6CIU7</accession>
<organism evidence="12 13">
    <name type="scientific">Kluyveromyces lactis (strain ATCC 8585 / CBS 2359 / DSM 70799 / NBRC 1267 / NRRL Y-1140 / WM37)</name>
    <name type="common">Yeast</name>
    <name type="synonym">Candida sphaerica</name>
    <dbReference type="NCBI Taxonomy" id="284590"/>
    <lineage>
        <taxon>Eukaryota</taxon>
        <taxon>Fungi</taxon>
        <taxon>Dikarya</taxon>
        <taxon>Ascomycota</taxon>
        <taxon>Saccharomycotina</taxon>
        <taxon>Saccharomycetes</taxon>
        <taxon>Saccharomycetales</taxon>
        <taxon>Saccharomycetaceae</taxon>
        <taxon>Kluyveromyces</taxon>
    </lineage>
</organism>
<dbReference type="SUPFAM" id="SSF103657">
    <property type="entry name" value="BAR/IMD domain-like"/>
    <property type="match status" value="1"/>
</dbReference>
<dbReference type="eggNOG" id="KOG3565">
    <property type="taxonomic scope" value="Eukaryota"/>
</dbReference>
<dbReference type="PANTHER" id="PTHR15735:SF21">
    <property type="entry name" value="PROTEIN NERVOUS WRECK"/>
    <property type="match status" value="1"/>
</dbReference>
<dbReference type="InParanoid" id="Q6CIU7"/>
<evidence type="ECO:0000256" key="4">
    <source>
        <dbReference type="ARBA" id="ARBA00061387"/>
    </source>
</evidence>
<dbReference type="Pfam" id="PF00018">
    <property type="entry name" value="SH3_1"/>
    <property type="match status" value="1"/>
</dbReference>
<reference evidence="12 13" key="1">
    <citation type="journal article" date="2004" name="Nature">
        <title>Genome evolution in yeasts.</title>
        <authorList>
            <consortium name="Genolevures"/>
            <person name="Dujon B."/>
            <person name="Sherman D."/>
            <person name="Fischer G."/>
            <person name="Durrens P."/>
            <person name="Casaregola S."/>
            <person name="Lafontaine I."/>
            <person name="de Montigny J."/>
            <person name="Marck C."/>
            <person name="Neuveglise C."/>
            <person name="Talla E."/>
            <person name="Goffard N."/>
            <person name="Frangeul L."/>
            <person name="Aigle M."/>
            <person name="Anthouard V."/>
            <person name="Babour A."/>
            <person name="Barbe V."/>
            <person name="Barnay S."/>
            <person name="Blanchin S."/>
            <person name="Beckerich J.M."/>
            <person name="Beyne E."/>
            <person name="Bleykasten C."/>
            <person name="Boisrame A."/>
            <person name="Boyer J."/>
            <person name="Cattolico L."/>
            <person name="Confanioleri F."/>
            <person name="de Daruvar A."/>
            <person name="Despons L."/>
            <person name="Fabre E."/>
            <person name="Fairhead C."/>
            <person name="Ferry-Dumazet H."/>
            <person name="Groppi A."/>
            <person name="Hantraye F."/>
            <person name="Hennequin C."/>
            <person name="Jauniaux N."/>
            <person name="Joyet P."/>
            <person name="Kachouri R."/>
            <person name="Kerrest A."/>
            <person name="Koszul R."/>
            <person name="Lemaire M."/>
            <person name="Lesur I."/>
            <person name="Ma L."/>
            <person name="Muller H."/>
            <person name="Nicaud J.M."/>
            <person name="Nikolski M."/>
            <person name="Oztas S."/>
            <person name="Ozier-Kalogeropoulos O."/>
            <person name="Pellenz S."/>
            <person name="Potier S."/>
            <person name="Richard G.F."/>
            <person name="Straub M.L."/>
            <person name="Suleau A."/>
            <person name="Swennene D."/>
            <person name="Tekaia F."/>
            <person name="Wesolowski-Louvel M."/>
            <person name="Westhof E."/>
            <person name="Wirth B."/>
            <person name="Zeniou-Meyer M."/>
            <person name="Zivanovic I."/>
            <person name="Bolotin-Fukuhara M."/>
            <person name="Thierry A."/>
            <person name="Bouchier C."/>
            <person name="Caudron B."/>
            <person name="Scarpelli C."/>
            <person name="Gaillardin C."/>
            <person name="Weissenbach J."/>
            <person name="Wincker P."/>
            <person name="Souciet J.L."/>
        </authorList>
    </citation>
    <scope>NUCLEOTIDE SEQUENCE [LARGE SCALE GENOMIC DNA]</scope>
    <source>
        <strain evidence="13">ATCC 8585 / CBS 2359 / DSM 70799 / NBRC 1267 / NRRL Y-1140 / WM37</strain>
    </source>
</reference>
<comment type="similarity">
    <text evidence="4">Belongs to the BZZ1 family.</text>
</comment>
<dbReference type="PROSITE" id="PS50002">
    <property type="entry name" value="SH3"/>
    <property type="match status" value="2"/>
</dbReference>
<evidence type="ECO:0000256" key="9">
    <source>
        <dbReference type="SAM" id="MobiDB-lite"/>
    </source>
</evidence>
<dbReference type="Pfam" id="PF00611">
    <property type="entry name" value="FCH"/>
    <property type="match status" value="1"/>
</dbReference>
<dbReference type="STRING" id="284590.Q6CIU7"/>
<evidence type="ECO:0000259" key="10">
    <source>
        <dbReference type="PROSITE" id="PS50002"/>
    </source>
</evidence>
<evidence type="ECO:0000256" key="1">
    <source>
        <dbReference type="ARBA" id="ARBA00022443"/>
    </source>
</evidence>
<dbReference type="InterPro" id="IPR035459">
    <property type="entry name" value="Bzz1_SH3_1"/>
</dbReference>
<feature type="region of interest" description="Disordered" evidence="9">
    <location>
        <begin position="168"/>
        <end position="189"/>
    </location>
</feature>
<feature type="coiled-coil region" evidence="8">
    <location>
        <begin position="304"/>
        <end position="338"/>
    </location>
</feature>
<dbReference type="GO" id="GO:0030864">
    <property type="term" value="C:cortical actin cytoskeleton"/>
    <property type="evidence" value="ECO:0007669"/>
    <property type="project" value="UniProtKB-ARBA"/>
</dbReference>
<dbReference type="PANTHER" id="PTHR15735">
    <property type="entry name" value="FCH AND DOUBLE SH3 DOMAINS PROTEIN"/>
    <property type="match status" value="1"/>
</dbReference>
<dbReference type="InterPro" id="IPR001452">
    <property type="entry name" value="SH3_domain"/>
</dbReference>
<dbReference type="InterPro" id="IPR036028">
    <property type="entry name" value="SH3-like_dom_sf"/>
</dbReference>
<dbReference type="FunCoup" id="Q6CIU7">
    <property type="interactions" value="383"/>
</dbReference>
<keyword evidence="2 7" id="KW-0175">Coiled coil</keyword>
<dbReference type="InterPro" id="IPR001060">
    <property type="entry name" value="FCH_dom"/>
</dbReference>
<dbReference type="Proteomes" id="UP000000598">
    <property type="component" value="Chromosome F"/>
</dbReference>
<evidence type="ECO:0000256" key="5">
    <source>
        <dbReference type="ARBA" id="ARBA00074946"/>
    </source>
</evidence>
<dbReference type="Gene3D" id="1.20.1270.60">
    <property type="entry name" value="Arfaptin homology (AH) domain/BAR domain"/>
    <property type="match status" value="1"/>
</dbReference>
<evidence type="ECO:0000256" key="3">
    <source>
        <dbReference type="ARBA" id="ARBA00054085"/>
    </source>
</evidence>
<feature type="domain" description="F-BAR" evidence="11">
    <location>
        <begin position="5"/>
        <end position="271"/>
    </location>
</feature>
<feature type="domain" description="SH3" evidence="10">
    <location>
        <begin position="513"/>
        <end position="574"/>
    </location>
</feature>
<dbReference type="SUPFAM" id="SSF50044">
    <property type="entry name" value="SH3-domain"/>
    <property type="match status" value="2"/>
</dbReference>
<dbReference type="InterPro" id="IPR031160">
    <property type="entry name" value="F_BAR_dom"/>
</dbReference>
<sequence>MSESISVGNEIKEGFPETNKWVQNNVKWLSTVESFYHERSKLEKEYSEKLRQLTKEYFAKKSAETVALSVGNSPTTTPGSLECASQVAWNEVLSQTELIAKDHEKFSNDIAFHICEQLKTLTNRCNSLVISAEKLNAEVSGRKTTCYENLEKAKKRYYDSCQVMETARSKSSKSSSEKAQRRQAEKEHEMNISKNDYLTKINQANRVKDKYFFQDVPEILDILQDINESRAAMLNIIWNKAGVLERELNKTIDSRLDAADSVIAKNKPYLDTSMFIKHNMKSWKEPKDFLYEPSSVWHDDEHFVVNSQVELQDLRVKLAKAQQQLQQTQYHIESEKKSLGQLNTDKCNLKAQEQYDPMQFQDILKNYISSVSGFTALEHKKLEAEVEAESIQNNVADDSVLDTSEVDLSQPEKKHGLLGKFKQNLTISSTLNPIATKTSTNNNSDTISMVSAETQASKKSNRFSIFKKVGRSKRTESTPFDDDSVSVVPSNAESFTPSQEVSYNNDDTVKNTPTGIRAKVLYSYTKSDADEVSVNGDTVVTVLNKDAGNGWSLIKLDTGEQGLVPETYIQLQQSTTPSTSRAPPPRAPQPRKSAQKTMTAAYPYQSQGPDELSLQVGDKIKVLKEDEGNGWTFGELNGTQGLFPTTYCS</sequence>
<dbReference type="FunFam" id="2.30.30.40:FF:000072">
    <property type="entry name" value="Unconventional Myosin IB"/>
    <property type="match status" value="1"/>
</dbReference>
<dbReference type="AlphaFoldDB" id="Q6CIU7"/>
<feature type="compositionally biased region" description="Basic and acidic residues" evidence="9">
    <location>
        <begin position="175"/>
        <end position="189"/>
    </location>
</feature>
<dbReference type="FunFam" id="1.20.1270.60:FF:000060">
    <property type="entry name" value="Actin polymerization protein Bzz1"/>
    <property type="match status" value="1"/>
</dbReference>
<dbReference type="Gene3D" id="2.30.30.40">
    <property type="entry name" value="SH3 Domains"/>
    <property type="match status" value="2"/>
</dbReference>
<feature type="domain" description="SH3" evidence="10">
    <location>
        <begin position="593"/>
        <end position="649"/>
    </location>
</feature>
<dbReference type="InterPro" id="IPR027267">
    <property type="entry name" value="AH/BAR_dom_sf"/>
</dbReference>
<feature type="region of interest" description="Disordered" evidence="9">
    <location>
        <begin position="572"/>
        <end position="599"/>
    </location>
</feature>
<dbReference type="Pfam" id="PF14604">
    <property type="entry name" value="SH3_9"/>
    <property type="match status" value="1"/>
</dbReference>
<protein>
    <recommendedName>
        <fullName evidence="5">Protein BZZ1</fullName>
    </recommendedName>
</protein>
<dbReference type="SMART" id="SM00055">
    <property type="entry name" value="FCH"/>
    <property type="match status" value="1"/>
</dbReference>
<gene>
    <name evidence="12" type="ORF">KLLA0_F23848g</name>
</gene>
<feature type="compositionally biased region" description="Polar residues" evidence="9">
    <location>
        <begin position="487"/>
        <end position="509"/>
    </location>
</feature>
<dbReference type="KEGG" id="kla:KLLA0_F23848g"/>
<evidence type="ECO:0000256" key="7">
    <source>
        <dbReference type="PROSITE-ProRule" id="PRU01077"/>
    </source>
</evidence>
<evidence type="ECO:0000256" key="2">
    <source>
        <dbReference type="ARBA" id="ARBA00023054"/>
    </source>
</evidence>
<evidence type="ECO:0000313" key="13">
    <source>
        <dbReference type="Proteomes" id="UP000000598"/>
    </source>
</evidence>
<keyword evidence="1 6" id="KW-0728">SH3 domain</keyword>
<feature type="compositionally biased region" description="Low complexity" evidence="9">
    <location>
        <begin position="572"/>
        <end position="581"/>
    </location>
</feature>
<dbReference type="GO" id="GO:0030833">
    <property type="term" value="P:regulation of actin filament polymerization"/>
    <property type="evidence" value="ECO:0007669"/>
    <property type="project" value="TreeGrafter"/>
</dbReference>
<evidence type="ECO:0000256" key="8">
    <source>
        <dbReference type="SAM" id="Coils"/>
    </source>
</evidence>
<dbReference type="CDD" id="cd11912">
    <property type="entry name" value="SH3_Bzz1_1"/>
    <property type="match status" value="1"/>
</dbReference>
<dbReference type="EMBL" id="CR382126">
    <property type="protein sequence ID" value="CAG98850.1"/>
    <property type="molecule type" value="Genomic_DNA"/>
</dbReference>
<dbReference type="SMART" id="SM00326">
    <property type="entry name" value="SH3"/>
    <property type="match status" value="2"/>
</dbReference>
<keyword evidence="13" id="KW-1185">Reference proteome</keyword>
<evidence type="ECO:0000259" key="11">
    <source>
        <dbReference type="PROSITE" id="PS51741"/>
    </source>
</evidence>
<proteinExistence type="inferred from homology"/>
<dbReference type="GO" id="GO:0045010">
    <property type="term" value="P:actin nucleation"/>
    <property type="evidence" value="ECO:0007669"/>
    <property type="project" value="UniProtKB-ARBA"/>
</dbReference>
<evidence type="ECO:0000256" key="6">
    <source>
        <dbReference type="PROSITE-ProRule" id="PRU00192"/>
    </source>
</evidence>
<dbReference type="PaxDb" id="284590-Q6CIU7"/>
<evidence type="ECO:0000313" key="12">
    <source>
        <dbReference type="EMBL" id="CAG98850.1"/>
    </source>
</evidence>
<feature type="region of interest" description="Disordered" evidence="9">
    <location>
        <begin position="474"/>
        <end position="509"/>
    </location>
</feature>
<dbReference type="HOGENOM" id="CLU_015390_1_0_1"/>
<comment type="function">
    <text evidence="3">Plays a role in endocytosis and trafficking to the vacuole. Functions with type I myosins to restore polarity of the actin cytoskeleton after NaCl stress.</text>
</comment>
<dbReference type="PROSITE" id="PS51741">
    <property type="entry name" value="F_BAR"/>
    <property type="match status" value="1"/>
</dbReference>
<dbReference type="OMA" id="TPMMEEP"/>